<proteinExistence type="predicted"/>
<dbReference type="Proteomes" id="UP001209076">
    <property type="component" value="Unassembled WGS sequence"/>
</dbReference>
<dbReference type="PANTHER" id="PTHR43649">
    <property type="entry name" value="ARABINOSE-BINDING PROTEIN-RELATED"/>
    <property type="match status" value="1"/>
</dbReference>
<accession>A0ABT2PTV0</accession>
<protein>
    <submittedName>
        <fullName evidence="1">Extracellular solute-binding protein</fullName>
    </submittedName>
</protein>
<name>A0ABT2PTV0_9MOLU</name>
<dbReference type="Pfam" id="PF13416">
    <property type="entry name" value="SBP_bac_8"/>
    <property type="match status" value="1"/>
</dbReference>
<dbReference type="InterPro" id="IPR006059">
    <property type="entry name" value="SBP"/>
</dbReference>
<sequence>MKKIILVTLVLALPLGLWLSNPKKVSALSSDYNVSVFDLQSTESESTYATYKAKFNPVYPTTPVSVNLGLFDYKNGLVESDEPYIANFTDDQSVTKQGLYIPESGDITFDVMVQEAGYYQIKTTYLNIVGRSSSIQRGVKINGEYPFVEAETISLHRFFKDAFKVSEGRVKGTSDIRPKQVEVHLWSTDTFKDRVGYYNEAYYFYFNSGVNTIELIGKREPVVLNSIELFQTEKTPSYATYYQTHQAQGAVVKEANYIIEAEESFLKSSPSLNPIAEYSTFKFSPYESFITRYNAIGGNNWRIAGDEITWEVEVQEAGFYKLNFKAIQNFSNGQSSTRTLKVNGEVPFEEASQVEFKYKNSLQYVTLGTKKNPQYVYLEAGKNTLSLQANIGTYGEIVQRVNVLIQDFRSFYREVVMRTGLNPDPYQDYLLDRYIPNFNERLDRFQSELKEVKADIIEISGGRSSLISPFDRALNQLDKFITDEKNVQNGLREFEQNISSLGSWVINVSEQPLTLDQIIISGNSYKLPSIKVNFFQKMWHELTLFFGSFMEDTDLGSGVKADGPTIEVWIGTGRDQTTLLRQLIDESFTTQEGVNVNLKMVNMGILLQATLSGNGPDVAIGVDQKMPVNWGIRNAIVDLSTFEDFEDVASWFSPSALEALTFNGSTYALPDTEDFLVMFYRKDILQSIGVNQIPQTWNEVIDISPILQKRYLEFYVPVSQGSLSTVLYAMMRQNGGDLYLNNGESSGMLQKPNIDAFLAFTKLYSDYGFALEANFANRFRSGEMPIGIANYSLYNTLSVFAPEIAGQWDYALIPGVNRDGELHQESTSTVSSSVILHNTKHKEASWTFLKWWLSKDTQTDYARGMEAIIGSAARYPTANLEAFEQLPWPVKDYLTLKAQREKAVGIPTVPGDYIVGRHIDNAFRSVLNSNVSPQDALYHYHLKINEEITRKRNELGL</sequence>
<dbReference type="RefSeq" id="WP_262095493.1">
    <property type="nucleotide sequence ID" value="NZ_JAOEGN010000002.1"/>
</dbReference>
<dbReference type="PANTHER" id="PTHR43649:SF27">
    <property type="entry name" value="EXTRACELLULAR SOLUTE-BINDING PROTEIN FAMILY 1"/>
    <property type="match status" value="1"/>
</dbReference>
<dbReference type="Gene3D" id="3.40.190.10">
    <property type="entry name" value="Periplasmic binding protein-like II"/>
    <property type="match status" value="1"/>
</dbReference>
<gene>
    <name evidence="1" type="ORF">N7603_01215</name>
</gene>
<dbReference type="InterPro" id="IPR050490">
    <property type="entry name" value="Bact_solute-bd_prot1"/>
</dbReference>
<dbReference type="SUPFAM" id="SSF53850">
    <property type="entry name" value="Periplasmic binding protein-like II"/>
    <property type="match status" value="1"/>
</dbReference>
<dbReference type="EMBL" id="JAOEGN010000002">
    <property type="protein sequence ID" value="MCU0104270.1"/>
    <property type="molecule type" value="Genomic_DNA"/>
</dbReference>
<keyword evidence="2" id="KW-1185">Reference proteome</keyword>
<evidence type="ECO:0000313" key="2">
    <source>
        <dbReference type="Proteomes" id="UP001209076"/>
    </source>
</evidence>
<comment type="caution">
    <text evidence="1">The sequence shown here is derived from an EMBL/GenBank/DDBJ whole genome shotgun (WGS) entry which is preliminary data.</text>
</comment>
<organism evidence="1 2">
    <name type="scientific">Paracholeplasma vituli</name>
    <dbReference type="NCBI Taxonomy" id="69473"/>
    <lineage>
        <taxon>Bacteria</taxon>
        <taxon>Bacillati</taxon>
        <taxon>Mycoplasmatota</taxon>
        <taxon>Mollicutes</taxon>
        <taxon>Acholeplasmatales</taxon>
        <taxon>Acholeplasmataceae</taxon>
        <taxon>Paracholeplasma</taxon>
    </lineage>
</organism>
<evidence type="ECO:0000313" key="1">
    <source>
        <dbReference type="EMBL" id="MCU0104270.1"/>
    </source>
</evidence>
<reference evidence="2" key="1">
    <citation type="submission" date="2023-07" db="EMBL/GenBank/DDBJ databases">
        <title>Novel Mycoplasma species identified in domestic and wild animals.</title>
        <authorList>
            <person name="Volokhov D.V."/>
            <person name="Furtak V.A."/>
            <person name="Zagorodnyaya T.A."/>
        </authorList>
    </citation>
    <scope>NUCLEOTIDE SEQUENCE [LARGE SCALE GENOMIC DNA]</scope>
    <source>
        <strain evidence="2">92-19</strain>
    </source>
</reference>
<dbReference type="Gene3D" id="2.60.120.260">
    <property type="entry name" value="Galactose-binding domain-like"/>
    <property type="match status" value="2"/>
</dbReference>